<dbReference type="EMBL" id="JBHULU010000039">
    <property type="protein sequence ID" value="MFD2516222.1"/>
    <property type="molecule type" value="Genomic_DNA"/>
</dbReference>
<gene>
    <name evidence="2" type="ORF">ACFSRY_20290</name>
</gene>
<feature type="domain" description="Secretion system C-terminal sorting" evidence="1">
    <location>
        <begin position="16"/>
        <end position="92"/>
    </location>
</feature>
<dbReference type="Pfam" id="PF18962">
    <property type="entry name" value="Por_Secre_tail"/>
    <property type="match status" value="1"/>
</dbReference>
<evidence type="ECO:0000313" key="2">
    <source>
        <dbReference type="EMBL" id="MFD2516222.1"/>
    </source>
</evidence>
<accession>A0ABW5ITB0</accession>
<evidence type="ECO:0000313" key="3">
    <source>
        <dbReference type="Proteomes" id="UP001597544"/>
    </source>
</evidence>
<organism evidence="2 3">
    <name type="scientific">Pontibacter locisalis</name>
    <dbReference type="NCBI Taxonomy" id="1719035"/>
    <lineage>
        <taxon>Bacteria</taxon>
        <taxon>Pseudomonadati</taxon>
        <taxon>Bacteroidota</taxon>
        <taxon>Cytophagia</taxon>
        <taxon>Cytophagales</taxon>
        <taxon>Hymenobacteraceae</taxon>
        <taxon>Pontibacter</taxon>
    </lineage>
</organism>
<dbReference type="RefSeq" id="WP_377512617.1">
    <property type="nucleotide sequence ID" value="NZ_JBHULU010000039.1"/>
</dbReference>
<reference evidence="3" key="1">
    <citation type="journal article" date="2019" name="Int. J. Syst. Evol. Microbiol.">
        <title>The Global Catalogue of Microorganisms (GCM) 10K type strain sequencing project: providing services to taxonomists for standard genome sequencing and annotation.</title>
        <authorList>
            <consortium name="The Broad Institute Genomics Platform"/>
            <consortium name="The Broad Institute Genome Sequencing Center for Infectious Disease"/>
            <person name="Wu L."/>
            <person name="Ma J."/>
        </authorList>
    </citation>
    <scope>NUCLEOTIDE SEQUENCE [LARGE SCALE GENOMIC DNA]</scope>
    <source>
        <strain evidence="3">KCTC 42498</strain>
    </source>
</reference>
<dbReference type="InterPro" id="IPR026444">
    <property type="entry name" value="Secre_tail"/>
</dbReference>
<proteinExistence type="predicted"/>
<dbReference type="NCBIfam" id="TIGR04183">
    <property type="entry name" value="Por_Secre_tail"/>
    <property type="match status" value="1"/>
</dbReference>
<keyword evidence="3" id="KW-1185">Reference proteome</keyword>
<dbReference type="Proteomes" id="UP001597544">
    <property type="component" value="Unassembled WGS sequence"/>
</dbReference>
<sequence length="96" mass="10967">MIVRQFSYIQSKDIAVYPVPFSERATVEFKIANSEKYDINLYDMKGTLVKQLKSGVGKAGELQQIEVDRQKLPEGMYIVRVVTRDGAKTVKLLKKK</sequence>
<protein>
    <submittedName>
        <fullName evidence="2">T9SS type A sorting domain-containing protein</fullName>
    </submittedName>
</protein>
<name>A0ABW5ITB0_9BACT</name>
<dbReference type="Gene3D" id="2.60.40.4070">
    <property type="match status" value="1"/>
</dbReference>
<evidence type="ECO:0000259" key="1">
    <source>
        <dbReference type="Pfam" id="PF18962"/>
    </source>
</evidence>
<comment type="caution">
    <text evidence="2">The sequence shown here is derived from an EMBL/GenBank/DDBJ whole genome shotgun (WGS) entry which is preliminary data.</text>
</comment>